<organism evidence="2 3">
    <name type="scientific">Hymenobacter cellulosivorans</name>
    <dbReference type="NCBI Taxonomy" id="2932249"/>
    <lineage>
        <taxon>Bacteria</taxon>
        <taxon>Pseudomonadati</taxon>
        <taxon>Bacteroidota</taxon>
        <taxon>Cytophagia</taxon>
        <taxon>Cytophagales</taxon>
        <taxon>Hymenobacteraceae</taxon>
        <taxon>Hymenobacter</taxon>
    </lineage>
</organism>
<keyword evidence="3" id="KW-1185">Reference proteome</keyword>
<feature type="domain" description="Cupin type-2" evidence="1">
    <location>
        <begin position="44"/>
        <end position="107"/>
    </location>
</feature>
<proteinExistence type="predicted"/>
<dbReference type="SUPFAM" id="SSF51182">
    <property type="entry name" value="RmlC-like cupins"/>
    <property type="match status" value="1"/>
</dbReference>
<dbReference type="InterPro" id="IPR014710">
    <property type="entry name" value="RmlC-like_jellyroll"/>
</dbReference>
<dbReference type="InterPro" id="IPR053146">
    <property type="entry name" value="QDO-like"/>
</dbReference>
<accession>A0ABY4F5A4</accession>
<reference evidence="2 3" key="1">
    <citation type="submission" date="2022-04" db="EMBL/GenBank/DDBJ databases">
        <title>Hymenobacter sp. isolated from the air.</title>
        <authorList>
            <person name="Won M."/>
            <person name="Lee C.-M."/>
            <person name="Woen H.-Y."/>
            <person name="Kwon S.-W."/>
        </authorList>
    </citation>
    <scope>NUCLEOTIDE SEQUENCE [LARGE SCALE GENOMIC DNA]</scope>
    <source>
        <strain evidence="3">5116 S-27</strain>
    </source>
</reference>
<dbReference type="Pfam" id="PF07883">
    <property type="entry name" value="Cupin_2"/>
    <property type="match status" value="1"/>
</dbReference>
<evidence type="ECO:0000259" key="1">
    <source>
        <dbReference type="Pfam" id="PF07883"/>
    </source>
</evidence>
<evidence type="ECO:0000313" key="2">
    <source>
        <dbReference type="EMBL" id="UOQ51750.1"/>
    </source>
</evidence>
<evidence type="ECO:0000313" key="3">
    <source>
        <dbReference type="Proteomes" id="UP000831785"/>
    </source>
</evidence>
<dbReference type="RefSeq" id="WP_244715089.1">
    <property type="nucleotide sequence ID" value="NZ_CP095049.1"/>
</dbReference>
<dbReference type="Proteomes" id="UP000831785">
    <property type="component" value="Chromosome"/>
</dbReference>
<dbReference type="EMBL" id="CP095049">
    <property type="protein sequence ID" value="UOQ51750.1"/>
    <property type="molecule type" value="Genomic_DNA"/>
</dbReference>
<dbReference type="PANTHER" id="PTHR36440">
    <property type="entry name" value="PUTATIVE (AFU_ORTHOLOGUE AFUA_8G07350)-RELATED"/>
    <property type="match status" value="1"/>
</dbReference>
<dbReference type="InterPro" id="IPR013096">
    <property type="entry name" value="Cupin_2"/>
</dbReference>
<sequence length="146" mass="15344">MTAIPKLVPAAAGTPLNVLGDQVLVKLTGQDTNAQFALTEQVNKPGTGLPLHLHTQEDETFLVLEGQVEFVIGADSSIVEAGGLAYAPRGTAHSFRVVGDTPVRMLIHISPAGLENMFQELSQLPADPPDVAQVAAICGRYGVSFV</sequence>
<dbReference type="Gene3D" id="2.60.120.10">
    <property type="entry name" value="Jelly Rolls"/>
    <property type="match status" value="1"/>
</dbReference>
<dbReference type="InterPro" id="IPR011051">
    <property type="entry name" value="RmlC_Cupin_sf"/>
</dbReference>
<name>A0ABY4F5A4_9BACT</name>
<dbReference type="PANTHER" id="PTHR36440:SF1">
    <property type="entry name" value="PUTATIVE (AFU_ORTHOLOGUE AFUA_8G07350)-RELATED"/>
    <property type="match status" value="1"/>
</dbReference>
<gene>
    <name evidence="2" type="ORF">MUN80_18540</name>
</gene>
<protein>
    <submittedName>
        <fullName evidence="2">Cupin domain-containing protein</fullName>
    </submittedName>
</protein>